<accession>A0AAW6QSF5</accession>
<name>A0AAW6QSF5_9GAMM</name>
<evidence type="ECO:0000313" key="1">
    <source>
        <dbReference type="EMBL" id="MDG5898959.1"/>
    </source>
</evidence>
<organism evidence="1">
    <name type="scientific">Shewanella xiamenensis</name>
    <dbReference type="NCBI Taxonomy" id="332186"/>
    <lineage>
        <taxon>Bacteria</taxon>
        <taxon>Pseudomonadati</taxon>
        <taxon>Pseudomonadota</taxon>
        <taxon>Gammaproteobacteria</taxon>
        <taxon>Alteromonadales</taxon>
        <taxon>Shewanellaceae</taxon>
        <taxon>Shewanella</taxon>
    </lineage>
</organism>
<sequence>MQHNDSKDYLATSTRFSVTLSPLAYRYCRVSTRTEAQLTPQARPLSSVLAHSVAMLINYTNTVHIRA</sequence>
<dbReference type="RefSeq" id="WP_139122675.1">
    <property type="nucleotide sequence ID" value="NZ_AP025014.1"/>
</dbReference>
<dbReference type="Proteomes" id="UP001152518">
    <property type="component" value="Unassembled WGS sequence"/>
</dbReference>
<dbReference type="AlphaFoldDB" id="A0AAW6QSF5"/>
<comment type="caution">
    <text evidence="1">The sequence shown here is derived from an EMBL/GenBank/DDBJ whole genome shotgun (WGS) entry which is preliminary data.</text>
</comment>
<proteinExistence type="predicted"/>
<protein>
    <submittedName>
        <fullName evidence="1">Uncharacterized protein</fullName>
    </submittedName>
</protein>
<reference evidence="1" key="2">
    <citation type="submission" date="2019-04" db="EMBL/GenBank/DDBJ databases">
        <authorList>
            <person name="Zou H."/>
        </authorList>
    </citation>
    <scope>NUCLEOTIDE SEQUENCE</scope>
    <source>
        <strain evidence="1">2015oxa</strain>
    </source>
</reference>
<reference evidence="1" key="1">
    <citation type="journal article" date="2019" name="Int J Environ Res Public Health">
        <title>Characterization of Chromosome-Mediated BlaOXA-894 in Shewanella xiamenensis Isolated from Pig Wastewater.</title>
        <authorList>
            <person name="Zou H."/>
            <person name="Zhou Z."/>
            <person name="Xia H."/>
            <person name="Zhao Q."/>
            <person name="Li X."/>
        </authorList>
    </citation>
    <scope>NUCLEOTIDE SEQUENCE</scope>
    <source>
        <strain evidence="1">2015oxa</strain>
    </source>
</reference>
<dbReference type="GeneID" id="75188299"/>
<dbReference type="EMBL" id="SUNE01000002">
    <property type="protein sequence ID" value="MDG5898959.1"/>
    <property type="molecule type" value="Genomic_DNA"/>
</dbReference>
<gene>
    <name evidence="1" type="ORF">E2650_03350</name>
</gene>